<evidence type="ECO:0000256" key="2">
    <source>
        <dbReference type="SAM" id="MobiDB-lite"/>
    </source>
</evidence>
<evidence type="ECO:0000256" key="3">
    <source>
        <dbReference type="SAM" id="SignalP"/>
    </source>
</evidence>
<evidence type="ECO:0000313" key="4">
    <source>
        <dbReference type="EMBL" id="MEK7953327.1"/>
    </source>
</evidence>
<dbReference type="Gene3D" id="1.25.40.10">
    <property type="entry name" value="Tetratricopeptide repeat domain"/>
    <property type="match status" value="1"/>
</dbReference>
<evidence type="ECO:0008006" key="6">
    <source>
        <dbReference type="Google" id="ProtNLM"/>
    </source>
</evidence>
<reference evidence="4 5" key="1">
    <citation type="submission" date="2024-04" db="EMBL/GenBank/DDBJ databases">
        <title>Luteolibacter sp. isolated from soil.</title>
        <authorList>
            <person name="An J."/>
        </authorList>
    </citation>
    <scope>NUCLEOTIDE SEQUENCE [LARGE SCALE GENOMIC DNA]</scope>
    <source>
        <strain evidence="4 5">Y139</strain>
    </source>
</reference>
<keyword evidence="1" id="KW-0802">TPR repeat</keyword>
<evidence type="ECO:0000313" key="5">
    <source>
        <dbReference type="Proteomes" id="UP001371305"/>
    </source>
</evidence>
<gene>
    <name evidence="4" type="ORF">WKV53_22625</name>
</gene>
<protein>
    <recommendedName>
        <fullName evidence="6">Tetratricopeptide repeat protein</fullName>
    </recommendedName>
</protein>
<dbReference type="InterPro" id="IPR011990">
    <property type="entry name" value="TPR-like_helical_dom_sf"/>
</dbReference>
<name>A0ABU9B236_9BACT</name>
<sequence length="288" mass="31073">MPFSKPRLVLAASLLALLPAVVHAQAEEEFVLRTGRRIPADTVKPSANGFTATVVTGASATKMDFKASEVEQAILREPPELAEARGQIATDKFLAAIAALTRIEEELKPYREVPGAWWHRARMLRMDALASKGDTRAAAALASASELEGLPESTLTMLNDFKAIVAAGDNPESKISSLQALAKRSTDPWISARAWLEIGNTNAAHGKMDEAIKAWLRVAVFNPAERDLALRGTIYAARGMQQIGRPQDGVKLLKDYLDDHVASPYAPAIQSEQSKLEPKKTAAAPASK</sequence>
<organism evidence="4 5">
    <name type="scientific">Luteolibacter soli</name>
    <dbReference type="NCBI Taxonomy" id="3135280"/>
    <lineage>
        <taxon>Bacteria</taxon>
        <taxon>Pseudomonadati</taxon>
        <taxon>Verrucomicrobiota</taxon>
        <taxon>Verrucomicrobiia</taxon>
        <taxon>Verrucomicrobiales</taxon>
        <taxon>Verrucomicrobiaceae</taxon>
        <taxon>Luteolibacter</taxon>
    </lineage>
</organism>
<feature type="chain" id="PRO_5046906756" description="Tetratricopeptide repeat protein" evidence="3">
    <location>
        <begin position="25"/>
        <end position="288"/>
    </location>
</feature>
<feature type="repeat" description="TPR" evidence="1">
    <location>
        <begin position="192"/>
        <end position="225"/>
    </location>
</feature>
<accession>A0ABU9B236</accession>
<keyword evidence="3" id="KW-0732">Signal</keyword>
<dbReference type="RefSeq" id="WP_341407093.1">
    <property type="nucleotide sequence ID" value="NZ_JBBUKT010000011.1"/>
</dbReference>
<feature type="signal peptide" evidence="3">
    <location>
        <begin position="1"/>
        <end position="24"/>
    </location>
</feature>
<dbReference type="InterPro" id="IPR019734">
    <property type="entry name" value="TPR_rpt"/>
</dbReference>
<evidence type="ECO:0000256" key="1">
    <source>
        <dbReference type="PROSITE-ProRule" id="PRU00339"/>
    </source>
</evidence>
<proteinExistence type="predicted"/>
<comment type="caution">
    <text evidence="4">The sequence shown here is derived from an EMBL/GenBank/DDBJ whole genome shotgun (WGS) entry which is preliminary data.</text>
</comment>
<feature type="region of interest" description="Disordered" evidence="2">
    <location>
        <begin position="267"/>
        <end position="288"/>
    </location>
</feature>
<keyword evidence="5" id="KW-1185">Reference proteome</keyword>
<dbReference type="EMBL" id="JBBUKT010000011">
    <property type="protein sequence ID" value="MEK7953327.1"/>
    <property type="molecule type" value="Genomic_DNA"/>
</dbReference>
<dbReference type="Proteomes" id="UP001371305">
    <property type="component" value="Unassembled WGS sequence"/>
</dbReference>
<dbReference type="PROSITE" id="PS50005">
    <property type="entry name" value="TPR"/>
    <property type="match status" value="1"/>
</dbReference>